<dbReference type="InterPro" id="IPR004088">
    <property type="entry name" value="KH_dom_type_1"/>
</dbReference>
<dbReference type="InterPro" id="IPR006195">
    <property type="entry name" value="aa-tRNA-synth_II"/>
</dbReference>
<keyword evidence="4" id="KW-0378">Hydrolase</keyword>
<dbReference type="InterPro" id="IPR027486">
    <property type="entry name" value="Ribosomal_uS10_dom"/>
</dbReference>
<dbReference type="InterPro" id="IPR003607">
    <property type="entry name" value="HD/PDEase_dom"/>
</dbReference>
<name>A0A9N9BT84_9GLOM</name>
<evidence type="ECO:0000259" key="10">
    <source>
        <dbReference type="PROSITE" id="PS51831"/>
    </source>
</evidence>
<reference evidence="11" key="1">
    <citation type="submission" date="2021-06" db="EMBL/GenBank/DDBJ databases">
        <authorList>
            <person name="Kallberg Y."/>
            <person name="Tangrot J."/>
            <person name="Rosling A."/>
        </authorList>
    </citation>
    <scope>NUCLEOTIDE SEQUENCE</scope>
    <source>
        <strain evidence="11">MT106</strain>
    </source>
</reference>
<dbReference type="GO" id="GO:0004827">
    <property type="term" value="F:proline-tRNA ligase activity"/>
    <property type="evidence" value="ECO:0007669"/>
    <property type="project" value="InterPro"/>
</dbReference>
<dbReference type="SUPFAM" id="SSF52954">
    <property type="entry name" value="Class II aaRS ABD-related"/>
    <property type="match status" value="1"/>
</dbReference>
<evidence type="ECO:0000256" key="7">
    <source>
        <dbReference type="ARBA" id="ARBA00023274"/>
    </source>
</evidence>
<dbReference type="InterPro" id="IPR001848">
    <property type="entry name" value="Ribosomal_uS10"/>
</dbReference>
<dbReference type="GO" id="GO:0005524">
    <property type="term" value="F:ATP binding"/>
    <property type="evidence" value="ECO:0007669"/>
    <property type="project" value="InterPro"/>
</dbReference>
<dbReference type="Pfam" id="PF00338">
    <property type="entry name" value="Ribosomal_S10"/>
    <property type="match status" value="1"/>
</dbReference>
<dbReference type="OrthoDB" id="2390395at2759"/>
<sequence>MTKKDKQLKIVIYGYDATTTEEATRLVSEQVSRLKLDFSGPVPLPTKRKFITVPISPHKHKDSQEQFNQQIHRRAIHIFNISPNELKVLANLKEEKIRLKKLVRDQKNQEKKVKDHEESLKLANQKLTASIEKLKLAEEKLHQEEKRVENFASQLFRKEELFTQQLLATSQREKEIQTEAEKVKKIKGQVCDELEKLIPMSSEEAKKKLFSLLREEINLGLERYKEEKIKQIEGKVKEESTKIICLALEKYSSELVFSRTTDTLSVENRQIISKIIGKEGRNINAFRRVTGTELLIDRETDDLTVQISSFNSLRRAIACQTLLTLISEERFSPAHIEKTYQKVKLEVNELISKTGKEVVRELELTGLHPELVKHLGKLKYRTSYGQNVLEHCLEVAKLAVSIAAELDLEVLLARRAGLLHDIGKAIEDNSGYSHVASGISLAKKYKESDIVINAIAAHHRDFPANNLYSLIVVAADKLSAARPGTRGYQLEAYVERMSNLENIANEFAGIKKSYAFQAGREIWVIADAEKLNDYQTWEISRQIKEKIKKNIIILGEDKYSKLLREADLFFYGTTKGSFILPPRGYALWQNIQKVLDKKFAPRGVKNVLLPTLIPLDLLEKEKKHIAGFSPECFYVEKVGEKKLENPLVLRPTSEVLFYDWYRQILQKGHTLHSHGGEARQFALNILADYQDYAENTLCLGVIVGQKTEGEKFAGALETYTVECLLPDGQCLQLATSHYFGDNFCRLMKIKFQSQDNQAQHPFSTSWGTSTRVIEIISALGNAYRCQLYDKNKQVNLNILQADKEGCPLKIILGKEELEKKAIALVRRDNVERKITINIESSEVEKKFLIVFEKYMEELSELYSEKVQKELEKKKETPTDSIKKGEKAGKIFKIVTKEIAELKKNLYQKSADFRDKHIFSVNNFAELEKKIATGL</sequence>
<protein>
    <submittedName>
        <fullName evidence="11">2468_t:CDS:1</fullName>
    </submittedName>
</protein>
<dbReference type="InterPro" id="IPR036838">
    <property type="entry name" value="Ribosomal_uS10_dom_sf"/>
</dbReference>
<dbReference type="GO" id="GO:0005840">
    <property type="term" value="C:ribosome"/>
    <property type="evidence" value="ECO:0007669"/>
    <property type="project" value="UniProtKB-KW"/>
</dbReference>
<keyword evidence="2" id="KW-0540">Nuclease</keyword>
<comment type="caution">
    <text evidence="11">The sequence shown here is derived from an EMBL/GenBank/DDBJ whole genome shotgun (WGS) entry which is preliminary data.</text>
</comment>
<keyword evidence="12" id="KW-1185">Reference proteome</keyword>
<dbReference type="Proteomes" id="UP000789831">
    <property type="component" value="Unassembled WGS sequence"/>
</dbReference>
<evidence type="ECO:0000256" key="3">
    <source>
        <dbReference type="ARBA" id="ARBA00022759"/>
    </source>
</evidence>
<dbReference type="Gene3D" id="3.30.930.10">
    <property type="entry name" value="Bira Bifunctional Protein, Domain 2"/>
    <property type="match status" value="2"/>
</dbReference>
<dbReference type="Pfam" id="PF01966">
    <property type="entry name" value="HD"/>
    <property type="match status" value="1"/>
</dbReference>
<dbReference type="PROSITE" id="PS50862">
    <property type="entry name" value="AA_TRNA_LIGASE_II"/>
    <property type="match status" value="1"/>
</dbReference>
<evidence type="ECO:0000256" key="1">
    <source>
        <dbReference type="ARBA" id="ARBA00007102"/>
    </source>
</evidence>
<dbReference type="Gene3D" id="1.10.3210.10">
    <property type="entry name" value="Hypothetical protein af1432"/>
    <property type="match status" value="1"/>
</dbReference>
<dbReference type="GO" id="GO:0016020">
    <property type="term" value="C:membrane"/>
    <property type="evidence" value="ECO:0007669"/>
    <property type="project" value="InterPro"/>
</dbReference>
<dbReference type="EMBL" id="CAJVPL010001621">
    <property type="protein sequence ID" value="CAG8580262.1"/>
    <property type="molecule type" value="Genomic_DNA"/>
</dbReference>
<evidence type="ECO:0000313" key="12">
    <source>
        <dbReference type="Proteomes" id="UP000789831"/>
    </source>
</evidence>
<gene>
    <name evidence="11" type="ORF">AGERDE_LOCUS8085</name>
</gene>
<dbReference type="SUPFAM" id="SSF55681">
    <property type="entry name" value="Class II aaRS and biotin synthetases"/>
    <property type="match status" value="1"/>
</dbReference>
<dbReference type="PROSITE" id="PS51831">
    <property type="entry name" value="HD"/>
    <property type="match status" value="1"/>
</dbReference>
<dbReference type="PANTHER" id="PTHR43382">
    <property type="entry name" value="PROLYL-TRNA SYNTHETASE"/>
    <property type="match status" value="1"/>
</dbReference>
<dbReference type="GO" id="GO:0003735">
    <property type="term" value="F:structural constituent of ribosome"/>
    <property type="evidence" value="ECO:0007669"/>
    <property type="project" value="InterPro"/>
</dbReference>
<feature type="domain" description="HD" evidence="10">
    <location>
        <begin position="388"/>
        <end position="481"/>
    </location>
</feature>
<dbReference type="CDD" id="cd00077">
    <property type="entry name" value="HDc"/>
    <property type="match status" value="1"/>
</dbReference>
<dbReference type="Pfam" id="PF00013">
    <property type="entry name" value="KH_1"/>
    <property type="match status" value="1"/>
</dbReference>
<evidence type="ECO:0000259" key="9">
    <source>
        <dbReference type="PROSITE" id="PS50862"/>
    </source>
</evidence>
<dbReference type="GO" id="GO:0003723">
    <property type="term" value="F:RNA binding"/>
    <property type="evidence" value="ECO:0007669"/>
    <property type="project" value="UniProtKB-KW"/>
</dbReference>
<dbReference type="AlphaFoldDB" id="A0A9N9BT84"/>
<dbReference type="SMART" id="SM00322">
    <property type="entry name" value="KH"/>
    <property type="match status" value="1"/>
</dbReference>
<accession>A0A9N9BT84</accession>
<dbReference type="GO" id="GO:0005737">
    <property type="term" value="C:cytoplasm"/>
    <property type="evidence" value="ECO:0007669"/>
    <property type="project" value="InterPro"/>
</dbReference>
<dbReference type="GO" id="GO:0017101">
    <property type="term" value="C:aminoacyl-tRNA synthetase multienzyme complex"/>
    <property type="evidence" value="ECO:0007669"/>
    <property type="project" value="TreeGrafter"/>
</dbReference>
<dbReference type="GO" id="GO:0016787">
    <property type="term" value="F:hydrolase activity"/>
    <property type="evidence" value="ECO:0007669"/>
    <property type="project" value="UniProtKB-KW"/>
</dbReference>
<dbReference type="InterPro" id="IPR017705">
    <property type="entry name" value="Ribonuclease_Y"/>
</dbReference>
<dbReference type="InterPro" id="IPR004499">
    <property type="entry name" value="Pro-tRNA-ligase_IIa_arc-type"/>
</dbReference>
<keyword evidence="8" id="KW-0175">Coiled coil</keyword>
<evidence type="ECO:0000256" key="6">
    <source>
        <dbReference type="ARBA" id="ARBA00022980"/>
    </source>
</evidence>
<dbReference type="PANTHER" id="PTHR43382:SF2">
    <property type="entry name" value="BIFUNCTIONAL GLUTAMATE_PROLINE--TRNA LIGASE"/>
    <property type="match status" value="1"/>
</dbReference>
<organism evidence="11 12">
    <name type="scientific">Ambispora gerdemannii</name>
    <dbReference type="NCBI Taxonomy" id="144530"/>
    <lineage>
        <taxon>Eukaryota</taxon>
        <taxon>Fungi</taxon>
        <taxon>Fungi incertae sedis</taxon>
        <taxon>Mucoromycota</taxon>
        <taxon>Glomeromycotina</taxon>
        <taxon>Glomeromycetes</taxon>
        <taxon>Archaeosporales</taxon>
        <taxon>Ambisporaceae</taxon>
        <taxon>Ambispora</taxon>
    </lineage>
</organism>
<dbReference type="SUPFAM" id="SSF109604">
    <property type="entry name" value="HD-domain/PDEase-like"/>
    <property type="match status" value="1"/>
</dbReference>
<keyword evidence="6" id="KW-0689">Ribosomal protein</keyword>
<dbReference type="GO" id="GO:1990904">
    <property type="term" value="C:ribonucleoprotein complex"/>
    <property type="evidence" value="ECO:0007669"/>
    <property type="project" value="UniProtKB-KW"/>
</dbReference>
<dbReference type="GO" id="GO:0006433">
    <property type="term" value="P:prolyl-tRNA aminoacylation"/>
    <property type="evidence" value="ECO:0007669"/>
    <property type="project" value="InterPro"/>
</dbReference>
<dbReference type="GO" id="GO:0006402">
    <property type="term" value="P:mRNA catabolic process"/>
    <property type="evidence" value="ECO:0007669"/>
    <property type="project" value="InterPro"/>
</dbReference>
<feature type="coiled-coil region" evidence="8">
    <location>
        <begin position="89"/>
        <end position="154"/>
    </location>
</feature>
<comment type="similarity">
    <text evidence="1">Belongs to the universal ribosomal protein uS10 family.</text>
</comment>
<dbReference type="Pfam" id="PF03129">
    <property type="entry name" value="HGTP_anticodon"/>
    <property type="match status" value="1"/>
</dbReference>
<dbReference type="InterPro" id="IPR004154">
    <property type="entry name" value="Anticodon-bd"/>
</dbReference>
<dbReference type="Gene3D" id="3.30.70.600">
    <property type="entry name" value="Ribosomal protein S10 domain"/>
    <property type="match status" value="1"/>
</dbReference>
<dbReference type="SUPFAM" id="SSF54791">
    <property type="entry name" value="Eukaryotic type KH-domain (KH-domain type I)"/>
    <property type="match status" value="1"/>
</dbReference>
<keyword evidence="3" id="KW-0255">Endonuclease</keyword>
<evidence type="ECO:0000313" key="11">
    <source>
        <dbReference type="EMBL" id="CAG8580262.1"/>
    </source>
</evidence>
<dbReference type="HAMAP" id="MF_00335">
    <property type="entry name" value="RNase_Y"/>
    <property type="match status" value="1"/>
</dbReference>
<evidence type="ECO:0000256" key="2">
    <source>
        <dbReference type="ARBA" id="ARBA00022722"/>
    </source>
</evidence>
<dbReference type="InterPro" id="IPR006675">
    <property type="entry name" value="HDIG_dom"/>
</dbReference>
<dbReference type="SMART" id="SM00471">
    <property type="entry name" value="HDc"/>
    <property type="match status" value="1"/>
</dbReference>
<evidence type="ECO:0000256" key="4">
    <source>
        <dbReference type="ARBA" id="ARBA00022801"/>
    </source>
</evidence>
<dbReference type="InterPro" id="IPR004087">
    <property type="entry name" value="KH_dom"/>
</dbReference>
<dbReference type="SMART" id="SM01403">
    <property type="entry name" value="Ribosomal_S10"/>
    <property type="match status" value="1"/>
</dbReference>
<dbReference type="SUPFAM" id="SSF54999">
    <property type="entry name" value="Ribosomal protein S10"/>
    <property type="match status" value="1"/>
</dbReference>
<evidence type="ECO:0000256" key="8">
    <source>
        <dbReference type="SAM" id="Coils"/>
    </source>
</evidence>
<dbReference type="InterPro" id="IPR036612">
    <property type="entry name" value="KH_dom_type_1_sf"/>
</dbReference>
<dbReference type="NCBIfam" id="TIGR00277">
    <property type="entry name" value="HDIG"/>
    <property type="match status" value="1"/>
</dbReference>
<dbReference type="InterPro" id="IPR045864">
    <property type="entry name" value="aa-tRNA-synth_II/BPL/LPL"/>
</dbReference>
<evidence type="ECO:0000256" key="5">
    <source>
        <dbReference type="ARBA" id="ARBA00022884"/>
    </source>
</evidence>
<feature type="domain" description="Aminoacyl-transfer RNA synthetases class-II family profile" evidence="9">
    <location>
        <begin position="584"/>
        <end position="654"/>
    </location>
</feature>
<keyword evidence="7" id="KW-0687">Ribonucleoprotein</keyword>
<dbReference type="GO" id="GO:0004519">
    <property type="term" value="F:endonuclease activity"/>
    <property type="evidence" value="ECO:0007669"/>
    <property type="project" value="UniProtKB-KW"/>
</dbReference>
<dbReference type="HAMAP" id="MF_00508">
    <property type="entry name" value="Ribosomal_uS10"/>
    <property type="match status" value="1"/>
</dbReference>
<dbReference type="InterPro" id="IPR006674">
    <property type="entry name" value="HD_domain"/>
</dbReference>
<proteinExistence type="inferred from homology"/>
<keyword evidence="5" id="KW-0694">RNA-binding</keyword>